<reference evidence="4 5" key="1">
    <citation type="submission" date="2016-07" db="EMBL/GenBank/DDBJ databases">
        <title>Pervasive Adenine N6-methylation of Active Genes in Fungi.</title>
        <authorList>
            <consortium name="DOE Joint Genome Institute"/>
            <person name="Mondo S.J."/>
            <person name="Dannebaum R.O."/>
            <person name="Kuo R.C."/>
            <person name="Labutti K."/>
            <person name="Haridas S."/>
            <person name="Kuo A."/>
            <person name="Salamov A."/>
            <person name="Ahrendt S.R."/>
            <person name="Lipzen A."/>
            <person name="Sullivan W."/>
            <person name="Andreopoulos W.B."/>
            <person name="Clum A."/>
            <person name="Lindquist E."/>
            <person name="Daum C."/>
            <person name="Ramamoorthy G.K."/>
            <person name="Gryganskyi A."/>
            <person name="Culley D."/>
            <person name="Magnuson J.K."/>
            <person name="James T.Y."/>
            <person name="O'Malley M.A."/>
            <person name="Stajich J.E."/>
            <person name="Spatafora J.W."/>
            <person name="Visel A."/>
            <person name="Grigoriev I.V."/>
        </authorList>
    </citation>
    <scope>NUCLEOTIDE SEQUENCE [LARGE SCALE GENOMIC DNA]</scope>
    <source>
        <strain evidence="4 5">JEL800</strain>
    </source>
</reference>
<organism evidence="4 5">
    <name type="scientific">Rhizoclosmatium globosum</name>
    <dbReference type="NCBI Taxonomy" id="329046"/>
    <lineage>
        <taxon>Eukaryota</taxon>
        <taxon>Fungi</taxon>
        <taxon>Fungi incertae sedis</taxon>
        <taxon>Chytridiomycota</taxon>
        <taxon>Chytridiomycota incertae sedis</taxon>
        <taxon>Chytridiomycetes</taxon>
        <taxon>Chytridiales</taxon>
        <taxon>Chytriomycetaceae</taxon>
        <taxon>Rhizoclosmatium</taxon>
    </lineage>
</organism>
<dbReference type="PANTHER" id="PTHR12499:SF0">
    <property type="entry name" value="OPTIC ATROPHY 3 PROTEIN"/>
    <property type="match status" value="1"/>
</dbReference>
<dbReference type="Pfam" id="PF07047">
    <property type="entry name" value="OPA3"/>
    <property type="match status" value="1"/>
</dbReference>
<keyword evidence="2 3" id="KW-0175">Coiled coil</keyword>
<dbReference type="EMBL" id="MCGO01000001">
    <property type="protein sequence ID" value="ORY53831.1"/>
    <property type="molecule type" value="Genomic_DNA"/>
</dbReference>
<name>A0A1Y2D3G8_9FUNG</name>
<dbReference type="InterPro" id="IPR010754">
    <property type="entry name" value="OPA3-like"/>
</dbReference>
<proteinExistence type="inferred from homology"/>
<evidence type="ECO:0000256" key="3">
    <source>
        <dbReference type="SAM" id="Coils"/>
    </source>
</evidence>
<sequence length="203" mass="22687">MATFKIGALLIRTLAKPLANSLKTQAAQHPTFKRVCINIAQSYHRTEENLKMKFLGYKVETIRPLNEAKAVENGAAFLSELFIFGVRSIRSSLKSNQRNRQIDEDIISLQAAKAADEQSIAELKHKVETLEIESGALRSATNALLSVVVLKEAQQRAWLPGWHRGKIDEELKLVKRNLDTARNIEVDLADPNVVGHSLKEVPI</sequence>
<dbReference type="Proteomes" id="UP000193642">
    <property type="component" value="Unassembled WGS sequence"/>
</dbReference>
<comment type="caution">
    <text evidence="4">The sequence shown here is derived from an EMBL/GenBank/DDBJ whole genome shotgun (WGS) entry which is preliminary data.</text>
</comment>
<evidence type="ECO:0000313" key="4">
    <source>
        <dbReference type="EMBL" id="ORY53831.1"/>
    </source>
</evidence>
<accession>A0A1Y2D3G8</accession>
<feature type="coiled-coil region" evidence="3">
    <location>
        <begin position="113"/>
        <end position="140"/>
    </location>
</feature>
<comment type="similarity">
    <text evidence="1">Belongs to the OPA3 family.</text>
</comment>
<dbReference type="STRING" id="329046.A0A1Y2D3G8"/>
<evidence type="ECO:0000256" key="2">
    <source>
        <dbReference type="ARBA" id="ARBA00023054"/>
    </source>
</evidence>
<dbReference type="OrthoDB" id="2129069at2759"/>
<evidence type="ECO:0000313" key="5">
    <source>
        <dbReference type="Proteomes" id="UP000193642"/>
    </source>
</evidence>
<keyword evidence="5" id="KW-1185">Reference proteome</keyword>
<dbReference type="PANTHER" id="PTHR12499">
    <property type="entry name" value="OPTIC ATROPHY 3 PROTEIN OPA3"/>
    <property type="match status" value="1"/>
</dbReference>
<dbReference type="AlphaFoldDB" id="A0A1Y2D3G8"/>
<gene>
    <name evidence="4" type="ORF">BCR33DRAFT_711181</name>
</gene>
<evidence type="ECO:0000256" key="1">
    <source>
        <dbReference type="ARBA" id="ARBA00007584"/>
    </source>
</evidence>
<protein>
    <submittedName>
        <fullName evidence="4">OPA3-domain-containing protein</fullName>
    </submittedName>
</protein>
<dbReference type="GO" id="GO:0019216">
    <property type="term" value="P:regulation of lipid metabolic process"/>
    <property type="evidence" value="ECO:0007669"/>
    <property type="project" value="TreeGrafter"/>
</dbReference>
<dbReference type="GO" id="GO:0005739">
    <property type="term" value="C:mitochondrion"/>
    <property type="evidence" value="ECO:0007669"/>
    <property type="project" value="TreeGrafter"/>
</dbReference>